<dbReference type="Proteomes" id="UP000184368">
    <property type="component" value="Unassembled WGS sequence"/>
</dbReference>
<dbReference type="AlphaFoldDB" id="A0A1M4S7S7"/>
<reference evidence="4 5" key="1">
    <citation type="submission" date="2016-11" db="EMBL/GenBank/DDBJ databases">
        <authorList>
            <person name="Jaros S."/>
            <person name="Januszkiewicz K."/>
            <person name="Wedrychowicz H."/>
        </authorList>
    </citation>
    <scope>NUCLEOTIDE SEQUENCE [LARGE SCALE GENOMIC DNA]</scope>
    <source>
        <strain evidence="4 5">DSM 26897</strain>
    </source>
</reference>
<feature type="domain" description="Dipeptidylpeptidase IV N-terminal" evidence="3">
    <location>
        <begin position="211"/>
        <end position="500"/>
    </location>
</feature>
<sequence length="790" mass="89078">MFLPRNRFAAFLMALTAALPATAQQSPATVQTASSITTSGATVLPRYQPTRNEMLERHRKAAILDSVVRQTVFKTTIQPNWQPGGERFWYRNLLRDSSWEYWLVDPAKGSRQPAFDQHRLAAALEKASGTSMPAAKLSISNMEVGAKDLTLQLGSEWYKVALPGYTVEKTTAPATTVTRPAEERAGANWGVANPNEVGPVRRRARAYRSDSLSADKQQVAFIRDYNVYVQPAAGGEAIAFTSDGTKERPYGQLQWSPDGKLLVGYRIKPVVDKQVHYVLTSASGTRGELRSRGYAQPGDENTSYEMFLFRMADRKPTRVGIDVIDYGGAPFLNWRSGNSRYFTFERTDRGHQRFRIMEVDTETATARELVEEQASTFIFEQRILTHYLPETQEVVWVTEKDGWRHIYLLDEQTGKEKLQVTKGDWVIREVDSIDTRKREIWFQASGMNKNEDPYFIHYYRIGFDGKNLVRLTEANANHRLLFTPNRKYYIDQYSRVDMPPVMELRRTADGKKLMQLEQADVSGYAATGLNYPEVFVAKGRDGVTDIWGILFRPGNFDPSKRYPIIEQIYAGPQGSFVPKSFSAYSEPQSLAELGFIVVQIDGMGTYNRSKAFHDVCWKNLADAGFPDRILWMQALAGKYPYADTSRVGVYGTSAGGQNAAGALLFHPGFYDAAVSACGCHDNRVDKQWWNEQWMGFPVGKHYDEQSNITNAHKLQGNLMLVVGEADENVPPESTYRVADALIKAGKDFEFLAIPGMGHSDGGPYGRKKKRDFFVKHLHGVDPPKRNVNEL</sequence>
<dbReference type="SUPFAM" id="SSF53474">
    <property type="entry name" value="alpha/beta-Hydrolases"/>
    <property type="match status" value="1"/>
</dbReference>
<dbReference type="EMBL" id="FQUO01000001">
    <property type="protein sequence ID" value="SHE28241.1"/>
    <property type="molecule type" value="Genomic_DNA"/>
</dbReference>
<dbReference type="PANTHER" id="PTHR11731:SF118">
    <property type="entry name" value="BLR1971 PROTEIN"/>
    <property type="match status" value="1"/>
</dbReference>
<dbReference type="Pfam" id="PF00326">
    <property type="entry name" value="Peptidase_S9"/>
    <property type="match status" value="1"/>
</dbReference>
<evidence type="ECO:0000259" key="3">
    <source>
        <dbReference type="Pfam" id="PF00930"/>
    </source>
</evidence>
<dbReference type="InterPro" id="IPR029058">
    <property type="entry name" value="AB_hydrolase_fold"/>
</dbReference>
<dbReference type="Gene3D" id="3.40.50.1820">
    <property type="entry name" value="alpha/beta hydrolase"/>
    <property type="match status" value="1"/>
</dbReference>
<feature type="chain" id="PRO_5011957012" evidence="1">
    <location>
        <begin position="24"/>
        <end position="790"/>
    </location>
</feature>
<keyword evidence="1" id="KW-0732">Signal</keyword>
<keyword evidence="4" id="KW-0645">Protease</keyword>
<dbReference type="GO" id="GO:0006508">
    <property type="term" value="P:proteolysis"/>
    <property type="evidence" value="ECO:0007669"/>
    <property type="project" value="InterPro"/>
</dbReference>
<name>A0A1M4S7S7_9BACT</name>
<feature type="signal peptide" evidence="1">
    <location>
        <begin position="1"/>
        <end position="23"/>
    </location>
</feature>
<feature type="domain" description="Peptidase S9 prolyl oligopeptidase catalytic" evidence="2">
    <location>
        <begin position="585"/>
        <end position="768"/>
    </location>
</feature>
<evidence type="ECO:0000256" key="1">
    <source>
        <dbReference type="SAM" id="SignalP"/>
    </source>
</evidence>
<dbReference type="GO" id="GO:0008236">
    <property type="term" value="F:serine-type peptidase activity"/>
    <property type="evidence" value="ECO:0007669"/>
    <property type="project" value="InterPro"/>
</dbReference>
<keyword evidence="5" id="KW-1185">Reference proteome</keyword>
<dbReference type="InterPro" id="IPR001375">
    <property type="entry name" value="Peptidase_S9_cat"/>
</dbReference>
<dbReference type="Gene3D" id="2.140.10.30">
    <property type="entry name" value="Dipeptidylpeptidase IV, N-terminal domain"/>
    <property type="match status" value="1"/>
</dbReference>
<evidence type="ECO:0000313" key="4">
    <source>
        <dbReference type="EMBL" id="SHE28241.1"/>
    </source>
</evidence>
<dbReference type="InterPro" id="IPR050278">
    <property type="entry name" value="Serine_Prot_S9B/DPPIV"/>
</dbReference>
<keyword evidence="4" id="KW-0378">Hydrolase</keyword>
<dbReference type="RefSeq" id="WP_073038796.1">
    <property type="nucleotide sequence ID" value="NZ_FQUO01000001.1"/>
</dbReference>
<dbReference type="SUPFAM" id="SSF82171">
    <property type="entry name" value="DPP6 N-terminal domain-like"/>
    <property type="match status" value="1"/>
</dbReference>
<evidence type="ECO:0000259" key="2">
    <source>
        <dbReference type="Pfam" id="PF00326"/>
    </source>
</evidence>
<proteinExistence type="predicted"/>
<dbReference type="GO" id="GO:0004177">
    <property type="term" value="F:aminopeptidase activity"/>
    <property type="evidence" value="ECO:0007669"/>
    <property type="project" value="UniProtKB-KW"/>
</dbReference>
<dbReference type="InterPro" id="IPR002469">
    <property type="entry name" value="Peptidase_S9B_N"/>
</dbReference>
<evidence type="ECO:0000313" key="5">
    <source>
        <dbReference type="Proteomes" id="UP000184368"/>
    </source>
</evidence>
<organism evidence="4 5">
    <name type="scientific">Cnuella takakiae</name>
    <dbReference type="NCBI Taxonomy" id="1302690"/>
    <lineage>
        <taxon>Bacteria</taxon>
        <taxon>Pseudomonadati</taxon>
        <taxon>Bacteroidota</taxon>
        <taxon>Chitinophagia</taxon>
        <taxon>Chitinophagales</taxon>
        <taxon>Chitinophagaceae</taxon>
        <taxon>Cnuella</taxon>
    </lineage>
</organism>
<dbReference type="PANTHER" id="PTHR11731">
    <property type="entry name" value="PROTEASE FAMILY S9B,C DIPEPTIDYL-PEPTIDASE IV-RELATED"/>
    <property type="match status" value="1"/>
</dbReference>
<keyword evidence="4" id="KW-0031">Aminopeptidase</keyword>
<protein>
    <submittedName>
        <fullName evidence="4">Dipeptidyl aminopeptidase/acylaminoacyl peptidase</fullName>
    </submittedName>
</protein>
<gene>
    <name evidence="4" type="ORF">SAMN05444008_1012</name>
</gene>
<accession>A0A1M4S7S7</accession>
<dbReference type="Pfam" id="PF00930">
    <property type="entry name" value="DPPIV_N"/>
    <property type="match status" value="1"/>
</dbReference>